<dbReference type="AlphaFoldDB" id="A0A2U3QYT5"/>
<evidence type="ECO:0000313" key="1">
    <source>
        <dbReference type="EMBL" id="SPR06079.1"/>
    </source>
</evidence>
<proteinExistence type="predicted"/>
<accession>A0A2U3QYT5</accession>
<sequence>MKVSVFIFDRGILWIIEMLLRKYIIEKVTQAVIYLRKNLSEVASNYVN</sequence>
<protein>
    <submittedName>
        <fullName evidence="1">Uncharacterized protein</fullName>
    </submittedName>
</protein>
<dbReference type="EMBL" id="LS398552">
    <property type="protein sequence ID" value="SPR06079.1"/>
    <property type="molecule type" value="Genomic_DNA"/>
</dbReference>
<dbReference type="Proteomes" id="UP000244943">
    <property type="component" value="Chromosome I"/>
</dbReference>
<name>A0A2U3QYT5_ORITS</name>
<organism evidence="1 2">
    <name type="scientific">Orientia tsutsugamushi</name>
    <name type="common">Rickettsia tsutsugamushi</name>
    <dbReference type="NCBI Taxonomy" id="784"/>
    <lineage>
        <taxon>Bacteria</taxon>
        <taxon>Pseudomonadati</taxon>
        <taxon>Pseudomonadota</taxon>
        <taxon>Alphaproteobacteria</taxon>
        <taxon>Rickettsiales</taxon>
        <taxon>Rickettsiaceae</taxon>
        <taxon>Rickettsieae</taxon>
        <taxon>Orientia</taxon>
    </lineage>
</organism>
<gene>
    <name evidence="1" type="ORF">UT76HP_00834</name>
</gene>
<evidence type="ECO:0000313" key="2">
    <source>
        <dbReference type="Proteomes" id="UP000244943"/>
    </source>
</evidence>
<reference evidence="2" key="1">
    <citation type="submission" date="2018-03" db="EMBL/GenBank/DDBJ databases">
        <authorList>
            <person name="Batty M. E."/>
            <person name="Batty M E."/>
        </authorList>
    </citation>
    <scope>NUCLEOTIDE SEQUENCE [LARGE SCALE GENOMIC DNA]</scope>
</reference>